<dbReference type="PATRIC" id="fig|1110504.5.peg.390"/>
<evidence type="ECO:0000256" key="7">
    <source>
        <dbReference type="ARBA" id="ARBA00023288"/>
    </source>
</evidence>
<organism evidence="10 11">
    <name type="scientific">Mycoplasmopsis agalactiae 14628</name>
    <dbReference type="NCBI Taxonomy" id="1110504"/>
    <lineage>
        <taxon>Bacteria</taxon>
        <taxon>Bacillati</taxon>
        <taxon>Mycoplasmatota</taxon>
        <taxon>Mycoplasmoidales</taxon>
        <taxon>Metamycoplasmataceae</taxon>
        <taxon>Mycoplasmopsis</taxon>
    </lineage>
</organism>
<protein>
    <submittedName>
        <fullName evidence="10">Variable surface lipoprotein G (VpmaG)</fullName>
    </submittedName>
</protein>
<feature type="compositionally biased region" description="Polar residues" evidence="8">
    <location>
        <begin position="45"/>
        <end position="62"/>
    </location>
</feature>
<comment type="subcellular location">
    <subcellularLocation>
        <location evidence="1">Cell membrane</location>
        <topology evidence="1">Lipid-anchor</topology>
    </subcellularLocation>
</comment>
<evidence type="ECO:0000256" key="1">
    <source>
        <dbReference type="ARBA" id="ARBA00004193"/>
    </source>
</evidence>
<evidence type="ECO:0000256" key="5">
    <source>
        <dbReference type="ARBA" id="ARBA00023136"/>
    </source>
</evidence>
<sequence length="152" mass="16195">MKKSKFLLLGSISSLAAIPFVAAKCDGTKEEGNEKPADSQGGGQNNPMTPGGDSNTKTTTAVDLSKLENTVREKLNKLAKENVKKEEVLEVLKTVEGLKEIKADDLKTVEFKNKKLVIEAKDGSKLVSGKYEAQPTRTANEGDASGATIGMI</sequence>
<evidence type="ECO:0000313" key="11">
    <source>
        <dbReference type="Proteomes" id="UP000003181"/>
    </source>
</evidence>
<keyword evidence="4" id="KW-0677">Repeat</keyword>
<evidence type="ECO:0000256" key="6">
    <source>
        <dbReference type="ARBA" id="ARBA00023139"/>
    </source>
</evidence>
<dbReference type="Proteomes" id="UP000003181">
    <property type="component" value="Unassembled WGS sequence"/>
</dbReference>
<keyword evidence="2" id="KW-1003">Cell membrane</keyword>
<reference evidence="10 11" key="1">
    <citation type="journal article" date="2012" name="Appl. Environ. Microbiol.">
        <title>Emergence of Atypical Mycoplasma agalactiae Strains Harboring a New Prophage and Associated with an Alpine Wild Ungulate Mortality Episode.</title>
        <authorList>
            <person name="Tardy F."/>
            <person name="Baranowski E."/>
            <person name="Nouvel L.X."/>
            <person name="Mick V."/>
            <person name="Manso-Silvan L."/>
            <person name="Thiaucourt F."/>
            <person name="Thebault P."/>
            <person name="Breton M."/>
            <person name="Sirand-Pugnet P."/>
            <person name="Blanchard A."/>
            <person name="Garnier A."/>
            <person name="Gibert P."/>
            <person name="Game Y."/>
            <person name="Poumarat F."/>
            <person name="Citti C."/>
        </authorList>
    </citation>
    <scope>NUCLEOTIDE SEQUENCE [LARGE SCALE GENOMIC DNA]</scope>
    <source>
        <strain evidence="10 11">14628</strain>
    </source>
</reference>
<name>I5D628_MYCAA</name>
<keyword evidence="6" id="KW-0564">Palmitate</keyword>
<gene>
    <name evidence="10" type="primary">vpmaG-1</name>
    <name evidence="10" type="ORF">MAGb_3890</name>
</gene>
<dbReference type="InterPro" id="IPR049890">
    <property type="entry name" value="VlpA-F-like_signal"/>
</dbReference>
<comment type="caution">
    <text evidence="10">The sequence shown here is derived from an EMBL/GenBank/DDBJ whole genome shotgun (WGS) entry which is preliminary data.</text>
</comment>
<evidence type="ECO:0000256" key="9">
    <source>
        <dbReference type="SAM" id="SignalP"/>
    </source>
</evidence>
<accession>I5D628</accession>
<feature type="compositionally biased region" description="Basic and acidic residues" evidence="8">
    <location>
        <begin position="28"/>
        <end position="37"/>
    </location>
</feature>
<keyword evidence="5" id="KW-0472">Membrane</keyword>
<dbReference type="EMBL" id="AJPR01000007">
    <property type="protein sequence ID" value="EIN15137.1"/>
    <property type="molecule type" value="Genomic_DNA"/>
</dbReference>
<feature type="region of interest" description="Disordered" evidence="8">
    <location>
        <begin position="28"/>
        <end position="65"/>
    </location>
</feature>
<evidence type="ECO:0000256" key="8">
    <source>
        <dbReference type="SAM" id="MobiDB-lite"/>
    </source>
</evidence>
<evidence type="ECO:0000256" key="2">
    <source>
        <dbReference type="ARBA" id="ARBA00022475"/>
    </source>
</evidence>
<dbReference type="NCBIfam" id="NF033817">
    <property type="entry name" value="Mplas_variab_LP"/>
    <property type="match status" value="1"/>
</dbReference>
<proteinExistence type="predicted"/>
<dbReference type="AlphaFoldDB" id="I5D628"/>
<evidence type="ECO:0000313" key="10">
    <source>
        <dbReference type="EMBL" id="EIN15137.1"/>
    </source>
</evidence>
<feature type="region of interest" description="Disordered" evidence="8">
    <location>
        <begin position="131"/>
        <end position="152"/>
    </location>
</feature>
<keyword evidence="3 9" id="KW-0732">Signal</keyword>
<feature type="signal peptide" evidence="9">
    <location>
        <begin position="1"/>
        <end position="22"/>
    </location>
</feature>
<dbReference type="RefSeq" id="WP_004024137.1">
    <property type="nucleotide sequence ID" value="NZ_AJPR01000007.1"/>
</dbReference>
<keyword evidence="7 10" id="KW-0449">Lipoprotein</keyword>
<evidence type="ECO:0000256" key="3">
    <source>
        <dbReference type="ARBA" id="ARBA00022729"/>
    </source>
</evidence>
<dbReference type="OrthoDB" id="399222at2"/>
<dbReference type="STRING" id="1110504.MAGb_3890"/>
<feature type="chain" id="PRO_5003700939" evidence="9">
    <location>
        <begin position="23"/>
        <end position="152"/>
    </location>
</feature>
<dbReference type="GO" id="GO:0005886">
    <property type="term" value="C:plasma membrane"/>
    <property type="evidence" value="ECO:0007669"/>
    <property type="project" value="UniProtKB-SubCell"/>
</dbReference>
<evidence type="ECO:0000256" key="4">
    <source>
        <dbReference type="ARBA" id="ARBA00022737"/>
    </source>
</evidence>